<dbReference type="GO" id="GO:0008278">
    <property type="term" value="C:cohesin complex"/>
    <property type="evidence" value="ECO:0007669"/>
    <property type="project" value="InterPro"/>
</dbReference>
<reference evidence="4" key="2">
    <citation type="submission" date="2025-08" db="UniProtKB">
        <authorList>
            <consortium name="Ensembl"/>
        </authorList>
    </citation>
    <scope>IDENTIFICATION</scope>
    <source>
        <strain evidence="4">broiler</strain>
    </source>
</reference>
<dbReference type="GO" id="GO:0007062">
    <property type="term" value="P:sister chromatid cohesion"/>
    <property type="evidence" value="ECO:0007669"/>
    <property type="project" value="InterPro"/>
</dbReference>
<dbReference type="InterPro" id="IPR039781">
    <property type="entry name" value="Rad21/Rec8-like"/>
</dbReference>
<dbReference type="RefSeq" id="XP_040510948.1">
    <property type="nucleotide sequence ID" value="XM_040655014.1"/>
</dbReference>
<dbReference type="CTD" id="9985"/>
<comment type="subcellular location">
    <subcellularLocation>
        <location evidence="1">Nucleus</location>
    </subcellularLocation>
</comment>
<evidence type="ECO:0000259" key="3">
    <source>
        <dbReference type="Pfam" id="PF04825"/>
    </source>
</evidence>
<dbReference type="PANTHER" id="PTHR12585">
    <property type="entry name" value="SCC1 / RAD21 FAMILY MEMBER"/>
    <property type="match status" value="1"/>
</dbReference>
<dbReference type="GO" id="GO:0005634">
    <property type="term" value="C:nucleus"/>
    <property type="evidence" value="ECO:0007669"/>
    <property type="project" value="UniProtKB-SubCell"/>
</dbReference>
<dbReference type="Pfam" id="PF04825">
    <property type="entry name" value="Rad21_Rec8_N"/>
    <property type="match status" value="1"/>
</dbReference>
<dbReference type="GeneID" id="112531362"/>
<dbReference type="PANTHER" id="PTHR12585:SF27">
    <property type="entry name" value="MEIOTIC RECOMBINATION PROTEIN REC8 HOMOLOG"/>
    <property type="match status" value="1"/>
</dbReference>
<dbReference type="AlphaFoldDB" id="A0A8V0XL93"/>
<gene>
    <name evidence="4" type="primary">REC8</name>
</gene>
<reference evidence="4" key="1">
    <citation type="submission" date="2020-11" db="EMBL/GenBank/DDBJ databases">
        <title>Gallus gallus (Chicken) genome, bGalGal1, GRCg7b, maternal haplotype autosomes + Z &amp; W.</title>
        <authorList>
            <person name="Warren W."/>
            <person name="Formenti G."/>
            <person name="Fedrigo O."/>
            <person name="Haase B."/>
            <person name="Mountcastle J."/>
            <person name="Balacco J."/>
            <person name="Tracey A."/>
            <person name="Schneider V."/>
            <person name="Okimoto R."/>
            <person name="Cheng H."/>
            <person name="Hawken R."/>
            <person name="Howe K."/>
            <person name="Jarvis E.D."/>
        </authorList>
    </citation>
    <scope>NUCLEOTIDE SEQUENCE [LARGE SCALE GENOMIC DNA]</scope>
    <source>
        <strain evidence="4">Broiler</strain>
    </source>
</reference>
<dbReference type="GeneTree" id="ENSGT00390000011379"/>
<sequence length="378" mass="41183">MFYHPEILQRRSGCFGTIWLAATCVSRLQRREVMAVDVPRTCSALAAFVQGLALPRSLAPPLPAEAPPLRCSLYLAALLQLGLTRVYWRQCGALAEEVAAVWGRLHRLHPPPTIDLSPTARLQLLPDAQCAMAALEFAPDPFFGLMEGGPPSPTQLLRILEEPLFLAPTPESITMREAEGAALPPLLEEAELPEPTPEELQFISEAESELLPHLEEIPEEEEEVGGPAVELEVPEEPQLPPEELREVPEPSVGLLPSSELTLEVTPEELRPLVTPAEEWRAPPPLPELPEEAVLPPVGVASMRRAALEGAARPEGAELHGLLPSSAPRKLWARLFRVCLDLCAAGWLRLEQSRPFGPIGIRLGPRGPAHPSPSPARAE</sequence>
<evidence type="ECO:0000313" key="5">
    <source>
        <dbReference type="Proteomes" id="UP000000539"/>
    </source>
</evidence>
<accession>A0A8V0XL93</accession>
<evidence type="ECO:0000313" key="4">
    <source>
        <dbReference type="Ensembl" id="ENSGALP00010005552.1"/>
    </source>
</evidence>
<protein>
    <submittedName>
        <fullName evidence="4">REC8 meiotic recombination protein</fullName>
    </submittedName>
</protein>
<keyword evidence="2" id="KW-0539">Nucleus</keyword>
<reference evidence="4" key="3">
    <citation type="submission" date="2025-09" db="UniProtKB">
        <authorList>
            <consortium name="Ensembl"/>
        </authorList>
    </citation>
    <scope>IDENTIFICATION</scope>
    <source>
        <strain evidence="4">broiler</strain>
    </source>
</reference>
<feature type="domain" description="Rad21/Rec8-like protein N-terminal" evidence="3">
    <location>
        <begin position="1"/>
        <end position="116"/>
    </location>
</feature>
<dbReference type="Proteomes" id="UP000000539">
    <property type="component" value="Chromosome 35"/>
</dbReference>
<evidence type="ECO:0000256" key="1">
    <source>
        <dbReference type="ARBA" id="ARBA00004123"/>
    </source>
</evidence>
<dbReference type="Ensembl" id="ENSGALT00010009404.1">
    <property type="protein sequence ID" value="ENSGALP00010005552.1"/>
    <property type="gene ID" value="ENSGALG00010004057.1"/>
</dbReference>
<proteinExistence type="predicted"/>
<evidence type="ECO:0000256" key="2">
    <source>
        <dbReference type="ARBA" id="ARBA00023242"/>
    </source>
</evidence>
<keyword evidence="5" id="KW-1185">Reference proteome</keyword>
<organism evidence="4 5">
    <name type="scientific">Gallus gallus</name>
    <name type="common">Chicken</name>
    <dbReference type="NCBI Taxonomy" id="9031"/>
    <lineage>
        <taxon>Eukaryota</taxon>
        <taxon>Metazoa</taxon>
        <taxon>Chordata</taxon>
        <taxon>Craniata</taxon>
        <taxon>Vertebrata</taxon>
        <taxon>Euteleostomi</taxon>
        <taxon>Archelosauria</taxon>
        <taxon>Archosauria</taxon>
        <taxon>Dinosauria</taxon>
        <taxon>Saurischia</taxon>
        <taxon>Theropoda</taxon>
        <taxon>Coelurosauria</taxon>
        <taxon>Aves</taxon>
        <taxon>Neognathae</taxon>
        <taxon>Galloanserae</taxon>
        <taxon>Galliformes</taxon>
        <taxon>Phasianidae</taxon>
        <taxon>Phasianinae</taxon>
        <taxon>Gallus</taxon>
    </lineage>
</organism>
<name>A0A8V0XL93_CHICK</name>
<dbReference type="InterPro" id="IPR006910">
    <property type="entry name" value="Rad21_Rec8_N"/>
</dbReference>
<dbReference type="OrthoDB" id="10071381at2759"/>